<evidence type="ECO:0000313" key="3">
    <source>
        <dbReference type="Proteomes" id="UP000299102"/>
    </source>
</evidence>
<name>A0A4C1U043_EUMVA</name>
<reference evidence="2 3" key="1">
    <citation type="journal article" date="2019" name="Commun. Biol.">
        <title>The bagworm genome reveals a unique fibroin gene that provides high tensile strength.</title>
        <authorList>
            <person name="Kono N."/>
            <person name="Nakamura H."/>
            <person name="Ohtoshi R."/>
            <person name="Tomita M."/>
            <person name="Numata K."/>
            <person name="Arakawa K."/>
        </authorList>
    </citation>
    <scope>NUCLEOTIDE SEQUENCE [LARGE SCALE GENOMIC DNA]</scope>
</reference>
<dbReference type="Proteomes" id="UP000299102">
    <property type="component" value="Unassembled WGS sequence"/>
</dbReference>
<dbReference type="EMBL" id="BGZK01000108">
    <property type="protein sequence ID" value="GBP19424.1"/>
    <property type="molecule type" value="Genomic_DNA"/>
</dbReference>
<feature type="region of interest" description="Disordered" evidence="1">
    <location>
        <begin position="1"/>
        <end position="23"/>
    </location>
</feature>
<keyword evidence="3" id="KW-1185">Reference proteome</keyword>
<proteinExistence type="predicted"/>
<dbReference type="AlphaFoldDB" id="A0A4C1U043"/>
<dbReference type="GO" id="GO:0003676">
    <property type="term" value="F:nucleic acid binding"/>
    <property type="evidence" value="ECO:0007669"/>
    <property type="project" value="InterPro"/>
</dbReference>
<evidence type="ECO:0008006" key="4">
    <source>
        <dbReference type="Google" id="ProtNLM"/>
    </source>
</evidence>
<dbReference type="InterPro" id="IPR036397">
    <property type="entry name" value="RNaseH_sf"/>
</dbReference>
<evidence type="ECO:0000313" key="2">
    <source>
        <dbReference type="EMBL" id="GBP19424.1"/>
    </source>
</evidence>
<accession>A0A4C1U043</accession>
<comment type="caution">
    <text evidence="2">The sequence shown here is derived from an EMBL/GenBank/DDBJ whole genome shotgun (WGS) entry which is preliminary data.</text>
</comment>
<dbReference type="Gene3D" id="3.30.420.10">
    <property type="entry name" value="Ribonuclease H-like superfamily/Ribonuclease H"/>
    <property type="match status" value="1"/>
</dbReference>
<protein>
    <recommendedName>
        <fullName evidence="4">Mariner Mos1 transposase</fullName>
    </recommendedName>
</protein>
<feature type="compositionally biased region" description="Polar residues" evidence="1">
    <location>
        <begin position="1"/>
        <end position="11"/>
    </location>
</feature>
<evidence type="ECO:0000256" key="1">
    <source>
        <dbReference type="SAM" id="MobiDB-lite"/>
    </source>
</evidence>
<dbReference type="OrthoDB" id="10017160at2759"/>
<sequence length="117" mass="13521">MTPKQNSNQPYGSIEMKPTEVARERSASKRMIASLFNKTDHVPTVSLENYRTMNSYWYTAICLPEIIDELRKNNHNNASSHTAKHTNKLLKEKNLELMSNPAYIPDLAPCDFFDFQK</sequence>
<gene>
    <name evidence="2" type="ORF">EVAR_15772_1</name>
</gene>
<organism evidence="2 3">
    <name type="scientific">Eumeta variegata</name>
    <name type="common">Bagworm moth</name>
    <name type="synonym">Eumeta japonica</name>
    <dbReference type="NCBI Taxonomy" id="151549"/>
    <lineage>
        <taxon>Eukaryota</taxon>
        <taxon>Metazoa</taxon>
        <taxon>Ecdysozoa</taxon>
        <taxon>Arthropoda</taxon>
        <taxon>Hexapoda</taxon>
        <taxon>Insecta</taxon>
        <taxon>Pterygota</taxon>
        <taxon>Neoptera</taxon>
        <taxon>Endopterygota</taxon>
        <taxon>Lepidoptera</taxon>
        <taxon>Glossata</taxon>
        <taxon>Ditrysia</taxon>
        <taxon>Tineoidea</taxon>
        <taxon>Psychidae</taxon>
        <taxon>Oiketicinae</taxon>
        <taxon>Eumeta</taxon>
    </lineage>
</organism>